<evidence type="ECO:0000256" key="2">
    <source>
        <dbReference type="ARBA" id="ARBA00010483"/>
    </source>
</evidence>
<dbReference type="GO" id="GO:0005737">
    <property type="term" value="C:cytoplasm"/>
    <property type="evidence" value="ECO:0007669"/>
    <property type="project" value="UniProtKB-SubCell"/>
</dbReference>
<dbReference type="GO" id="GO:0004757">
    <property type="term" value="F:sepiapterin reductase (NADP+) activity"/>
    <property type="evidence" value="ECO:0007669"/>
    <property type="project" value="UniProtKB-EC"/>
</dbReference>
<keyword evidence="8" id="KW-0560">Oxidoreductase</keyword>
<dbReference type="CDD" id="cd05367">
    <property type="entry name" value="SPR-like_SDR_c"/>
    <property type="match status" value="1"/>
</dbReference>
<organism evidence="9 10">
    <name type="scientific">Branchiostoma lanceolatum</name>
    <name type="common">Common lancelet</name>
    <name type="synonym">Amphioxus lanceolatum</name>
    <dbReference type="NCBI Taxonomy" id="7740"/>
    <lineage>
        <taxon>Eukaryota</taxon>
        <taxon>Metazoa</taxon>
        <taxon>Chordata</taxon>
        <taxon>Cephalochordata</taxon>
        <taxon>Leptocardii</taxon>
        <taxon>Amphioxiformes</taxon>
        <taxon>Branchiostomatidae</taxon>
        <taxon>Branchiostoma</taxon>
    </lineage>
</organism>
<evidence type="ECO:0000256" key="3">
    <source>
        <dbReference type="ARBA" id="ARBA00011738"/>
    </source>
</evidence>
<evidence type="ECO:0000313" key="9">
    <source>
        <dbReference type="EMBL" id="CAH1263687.1"/>
    </source>
</evidence>
<evidence type="ECO:0000256" key="6">
    <source>
        <dbReference type="ARBA" id="ARBA00022490"/>
    </source>
</evidence>
<gene>
    <name evidence="9" type="primary">SPR</name>
    <name evidence="9" type="ORF">BLAG_LOCUS18297</name>
</gene>
<dbReference type="SUPFAM" id="SSF51735">
    <property type="entry name" value="NAD(P)-binding Rossmann-fold domains"/>
    <property type="match status" value="1"/>
</dbReference>
<dbReference type="PANTHER" id="PTHR44085:SF2">
    <property type="entry name" value="SEPIAPTERIN REDUCTASE"/>
    <property type="match status" value="1"/>
</dbReference>
<reference evidence="9" key="1">
    <citation type="submission" date="2022-01" db="EMBL/GenBank/DDBJ databases">
        <authorList>
            <person name="Braso-Vives M."/>
        </authorList>
    </citation>
    <scope>NUCLEOTIDE SEQUENCE</scope>
</reference>
<dbReference type="InterPro" id="IPR051721">
    <property type="entry name" value="Biopterin_syn/organic_redct"/>
</dbReference>
<dbReference type="EC" id="1.1.1.153" evidence="4"/>
<accession>A0A8J9ZWV9</accession>
<comment type="subcellular location">
    <subcellularLocation>
        <location evidence="1">Cytoplasm</location>
    </subcellularLocation>
</comment>
<evidence type="ECO:0000256" key="1">
    <source>
        <dbReference type="ARBA" id="ARBA00004496"/>
    </source>
</evidence>
<dbReference type="FunFam" id="3.40.50.720:FF:000259">
    <property type="entry name" value="Sepiapterin reductase"/>
    <property type="match status" value="1"/>
</dbReference>
<comment type="similarity">
    <text evidence="2">Belongs to the sepiapterin reductase family.</text>
</comment>
<dbReference type="Gene3D" id="3.40.50.720">
    <property type="entry name" value="NAD(P)-binding Rossmann-like Domain"/>
    <property type="match status" value="1"/>
</dbReference>
<evidence type="ECO:0000313" key="10">
    <source>
        <dbReference type="Proteomes" id="UP000838412"/>
    </source>
</evidence>
<dbReference type="NCBIfam" id="TIGR01500">
    <property type="entry name" value="sepiapter_red"/>
    <property type="match status" value="1"/>
</dbReference>
<dbReference type="InterPro" id="IPR036291">
    <property type="entry name" value="NAD(P)-bd_dom_sf"/>
</dbReference>
<dbReference type="Proteomes" id="UP000838412">
    <property type="component" value="Chromosome 4"/>
</dbReference>
<evidence type="ECO:0000256" key="7">
    <source>
        <dbReference type="ARBA" id="ARBA00022857"/>
    </source>
</evidence>
<dbReference type="InterPro" id="IPR002347">
    <property type="entry name" value="SDR_fam"/>
</dbReference>
<dbReference type="OrthoDB" id="153074at2759"/>
<keyword evidence="7" id="KW-0521">NADP</keyword>
<dbReference type="AlphaFoldDB" id="A0A8J9ZWV9"/>
<protein>
    <recommendedName>
        <fullName evidence="5">Sepiapterin reductase</fullName>
        <ecNumber evidence="4">1.1.1.153</ecNumber>
    </recommendedName>
</protein>
<sequence>MAVSESAQNSSSLGKPTFCVITGASRGLGRSMAVELSGRLGEGSRLVLTARSLSGLEQTQALVVNKTTSVSVKLVCGDLEDSDRYEDFFREIFSDVTPDVFQHALLIHNASTLGDVSKRVVEHCDAEVLQKYYTVNVTSVITLTARFLQVFPSSDVTRTVVNITSSAGFTPIKTNSLYCSGKAARDIVFKVLAEESPEVRVLSFSPGAMDTEMFDYYRTHVGDPEVRALLCQLAEDGKLLKPDFSAQKLVQILEENSYKSGAILDVLDRFEH</sequence>
<keyword evidence="6" id="KW-0963">Cytoplasm</keyword>
<dbReference type="PRINTS" id="PR00081">
    <property type="entry name" value="GDHRDH"/>
</dbReference>
<dbReference type="EMBL" id="OV696689">
    <property type="protein sequence ID" value="CAH1263687.1"/>
    <property type="molecule type" value="Genomic_DNA"/>
</dbReference>
<dbReference type="PANTHER" id="PTHR44085">
    <property type="entry name" value="SEPIAPTERIN REDUCTASE"/>
    <property type="match status" value="1"/>
</dbReference>
<dbReference type="InterPro" id="IPR006393">
    <property type="entry name" value="Sepiapterin_red"/>
</dbReference>
<keyword evidence="10" id="KW-1185">Reference proteome</keyword>
<evidence type="ECO:0000256" key="5">
    <source>
        <dbReference type="ARBA" id="ARBA00019170"/>
    </source>
</evidence>
<evidence type="ECO:0000256" key="8">
    <source>
        <dbReference type="ARBA" id="ARBA00023002"/>
    </source>
</evidence>
<dbReference type="Pfam" id="PF00106">
    <property type="entry name" value="adh_short"/>
    <property type="match status" value="1"/>
</dbReference>
<evidence type="ECO:0000256" key="4">
    <source>
        <dbReference type="ARBA" id="ARBA00013075"/>
    </source>
</evidence>
<dbReference type="GO" id="GO:0006729">
    <property type="term" value="P:tetrahydrobiopterin biosynthetic process"/>
    <property type="evidence" value="ECO:0007669"/>
    <property type="project" value="InterPro"/>
</dbReference>
<comment type="subunit">
    <text evidence="3">Homodimer.</text>
</comment>
<name>A0A8J9ZWV9_BRALA</name>
<proteinExistence type="inferred from homology"/>